<name>A0A250AXM0_9GAMM</name>
<dbReference type="AlphaFoldDB" id="A0A250AXM0"/>
<protein>
    <recommendedName>
        <fullName evidence="3">Glycosyltransferase 2-like domain-containing protein</fullName>
    </recommendedName>
</protein>
<reference evidence="1 2" key="1">
    <citation type="submission" date="2016-01" db="EMBL/GenBank/DDBJ databases">
        <authorList>
            <person name="Oliw E.H."/>
        </authorList>
    </citation>
    <scope>NUCLEOTIDE SEQUENCE [LARGE SCALE GENOMIC DNA]</scope>
    <source>
        <strain evidence="1 2">FRB97</strain>
    </source>
</reference>
<dbReference type="SUPFAM" id="SSF53448">
    <property type="entry name" value="Nucleotide-diphospho-sugar transferases"/>
    <property type="match status" value="1"/>
</dbReference>
<evidence type="ECO:0000313" key="1">
    <source>
        <dbReference type="EMBL" id="ATA18621.1"/>
    </source>
</evidence>
<dbReference type="RefSeq" id="WP_131928958.1">
    <property type="nucleotide sequence ID" value="NZ_CP014136.1"/>
</dbReference>
<dbReference type="Proteomes" id="UP000217182">
    <property type="component" value="Chromosome"/>
</dbReference>
<proteinExistence type="predicted"/>
<accession>A0A250AXM0</accession>
<gene>
    <name evidence="1" type="ORF">AWC35_04260</name>
</gene>
<organism evidence="1 2">
    <name type="scientific">Gibbsiella quercinecans</name>
    <dbReference type="NCBI Taxonomy" id="929813"/>
    <lineage>
        <taxon>Bacteria</taxon>
        <taxon>Pseudomonadati</taxon>
        <taxon>Pseudomonadota</taxon>
        <taxon>Gammaproteobacteria</taxon>
        <taxon>Enterobacterales</taxon>
        <taxon>Yersiniaceae</taxon>
        <taxon>Gibbsiella</taxon>
    </lineage>
</organism>
<dbReference type="Gene3D" id="3.90.550.10">
    <property type="entry name" value="Spore Coat Polysaccharide Biosynthesis Protein SpsA, Chain A"/>
    <property type="match status" value="1"/>
</dbReference>
<evidence type="ECO:0000313" key="2">
    <source>
        <dbReference type="Proteomes" id="UP000217182"/>
    </source>
</evidence>
<evidence type="ECO:0008006" key="3">
    <source>
        <dbReference type="Google" id="ProtNLM"/>
    </source>
</evidence>
<dbReference type="KEGG" id="gqu:AWC35_04260"/>
<dbReference type="OrthoDB" id="5829996at2"/>
<keyword evidence="2" id="KW-1185">Reference proteome</keyword>
<sequence length="279" mass="32344">MNPISMLVVLYNKQIDEAKTLTTLLNFDVSNVDLTIINNGPDVIRGEGDVYLKLKGKSGSIKLINHIDNKPLSKLYNEFIENNNSDVYVIFDDDSEITEEYMRALGNCKKYDLLIPRILSISDDKYYYPCENNNTVMVGKIVSELNVMSISSGLSISARVVKMMIKEFHHVFDERFALYGIDTSFFLRIRRLRRKNIPIDILCAGVLFHSLSRVENKSKYSAFRRIERLYDIALTAKHYPEYISFFAIIKQIIKLSIRFDFKFIILFLSCYISGKHPRC</sequence>
<dbReference type="EMBL" id="CP014136">
    <property type="protein sequence ID" value="ATA18621.1"/>
    <property type="molecule type" value="Genomic_DNA"/>
</dbReference>
<dbReference type="InterPro" id="IPR029044">
    <property type="entry name" value="Nucleotide-diphossugar_trans"/>
</dbReference>